<dbReference type="GO" id="GO:0009295">
    <property type="term" value="C:nucleoid"/>
    <property type="evidence" value="ECO:0007669"/>
    <property type="project" value="InterPro"/>
</dbReference>
<dbReference type="Proteomes" id="UP000095594">
    <property type="component" value="Unassembled WGS sequence"/>
</dbReference>
<protein>
    <submittedName>
        <fullName evidence="1">Nucleoid-associated protein</fullName>
    </submittedName>
</protein>
<dbReference type="RefSeq" id="WP_055264535.1">
    <property type="nucleotide sequence ID" value="NZ_CABIXQ010000005.1"/>
</dbReference>
<proteinExistence type="predicted"/>
<name>A0A174CHD7_9CLOT</name>
<evidence type="ECO:0000313" key="1">
    <source>
        <dbReference type="EMBL" id="CUO12633.1"/>
    </source>
</evidence>
<evidence type="ECO:0000313" key="2">
    <source>
        <dbReference type="Proteomes" id="UP000095594"/>
    </source>
</evidence>
<organism evidence="1 2">
    <name type="scientific">Clostridium disporicum</name>
    <dbReference type="NCBI Taxonomy" id="84024"/>
    <lineage>
        <taxon>Bacteria</taxon>
        <taxon>Bacillati</taxon>
        <taxon>Bacillota</taxon>
        <taxon>Clostridia</taxon>
        <taxon>Eubacteriales</taxon>
        <taxon>Clostridiaceae</taxon>
        <taxon>Clostridium</taxon>
    </lineage>
</organism>
<accession>A0A174CHD7</accession>
<dbReference type="Pfam" id="PF04245">
    <property type="entry name" value="NA37"/>
    <property type="match status" value="1"/>
</dbReference>
<dbReference type="AlphaFoldDB" id="A0A174CHD7"/>
<dbReference type="InterPro" id="IPR007358">
    <property type="entry name" value="Nucleoid_associated_NdpA"/>
</dbReference>
<dbReference type="EMBL" id="CYZX01000005">
    <property type="protein sequence ID" value="CUO12633.1"/>
    <property type="molecule type" value="Genomic_DNA"/>
</dbReference>
<reference evidence="1 2" key="1">
    <citation type="submission" date="2015-09" db="EMBL/GenBank/DDBJ databases">
        <authorList>
            <consortium name="Pathogen Informatics"/>
        </authorList>
    </citation>
    <scope>NUCLEOTIDE SEQUENCE [LARGE SCALE GENOMIC DNA]</scope>
    <source>
        <strain evidence="1 2">2789STDY5834856</strain>
    </source>
</reference>
<dbReference type="OrthoDB" id="3171075at2"/>
<sequence>MEYINDINIQEAVIHILDSNSDEPILNEYNLELTEDIYKFLYRHIEKCLKDEELKTAVFNPERNIVKEIVQDYLNGIDKDMITLSRELARQLFVIMKGNVNIPSCDLIVAFLITDQGPLIAILKMDYVKNFTHQVDFVGDKIGIGIVPQAAGLPGSSQRIQKAAFIKPIRDDQRFDLWVIDKQKKSKEDDEYGANYFLNSFLGCTIVANNRDMTKTFLKAAETWTRSNVTEDADKAERIRTTIKSKLKEEDSISIDDISNQLFQEEPKAKEEFATFVKGHGLEDEIAVDKMWVEKKLKRIRLKIDKEIDLYIDEEAYHDPTKFEIQRNGDGSINMIIKHVINYIEK</sequence>
<gene>
    <name evidence="1" type="ORF">ERS852471_01003</name>
</gene>